<dbReference type="Pfam" id="PF08282">
    <property type="entry name" value="Hydrolase_3"/>
    <property type="match status" value="1"/>
</dbReference>
<dbReference type="Proteomes" id="UP000095256">
    <property type="component" value="Unassembled WGS sequence"/>
</dbReference>
<name>A0A1E5KUU5_9ENTE</name>
<accession>A0A1E5KUU5</accession>
<organism evidence="1 2">
    <name type="scientific">Enterococcus rivorum</name>
    <dbReference type="NCBI Taxonomy" id="762845"/>
    <lineage>
        <taxon>Bacteria</taxon>
        <taxon>Bacillati</taxon>
        <taxon>Bacillota</taxon>
        <taxon>Bacilli</taxon>
        <taxon>Lactobacillales</taxon>
        <taxon>Enterococcaceae</taxon>
        <taxon>Enterococcus</taxon>
    </lineage>
</organism>
<dbReference type="InterPro" id="IPR006379">
    <property type="entry name" value="HAD-SF_hydro_IIB"/>
</dbReference>
<dbReference type="EMBL" id="MIEK01000040">
    <property type="protein sequence ID" value="OEH81644.1"/>
    <property type="molecule type" value="Genomic_DNA"/>
</dbReference>
<dbReference type="PROSITE" id="PS01229">
    <property type="entry name" value="COF_2"/>
    <property type="match status" value="1"/>
</dbReference>
<dbReference type="SFLD" id="SFLDS00003">
    <property type="entry name" value="Haloacid_Dehalogenase"/>
    <property type="match status" value="1"/>
</dbReference>
<dbReference type="NCBIfam" id="TIGR00099">
    <property type="entry name" value="Cof-subfamily"/>
    <property type="match status" value="1"/>
</dbReference>
<dbReference type="InterPro" id="IPR036412">
    <property type="entry name" value="HAD-like_sf"/>
</dbReference>
<dbReference type="GO" id="GO:0000287">
    <property type="term" value="F:magnesium ion binding"/>
    <property type="evidence" value="ECO:0007669"/>
    <property type="project" value="TreeGrafter"/>
</dbReference>
<dbReference type="SUPFAM" id="SSF56784">
    <property type="entry name" value="HAD-like"/>
    <property type="match status" value="1"/>
</dbReference>
<dbReference type="SFLD" id="SFLDG01144">
    <property type="entry name" value="C2.B.4:_PGP_Like"/>
    <property type="match status" value="1"/>
</dbReference>
<dbReference type="STRING" id="762845.BCR26_16115"/>
<dbReference type="GO" id="GO:0005829">
    <property type="term" value="C:cytosol"/>
    <property type="evidence" value="ECO:0007669"/>
    <property type="project" value="TreeGrafter"/>
</dbReference>
<protein>
    <submittedName>
        <fullName evidence="1">Haloacid dehalogenase</fullName>
    </submittedName>
</protein>
<evidence type="ECO:0000313" key="2">
    <source>
        <dbReference type="Proteomes" id="UP000095256"/>
    </source>
</evidence>
<gene>
    <name evidence="1" type="ORF">BCR26_16115</name>
</gene>
<keyword evidence="2" id="KW-1185">Reference proteome</keyword>
<dbReference type="PANTHER" id="PTHR10000">
    <property type="entry name" value="PHOSPHOSERINE PHOSPHATASE"/>
    <property type="match status" value="1"/>
</dbReference>
<proteinExistence type="predicted"/>
<dbReference type="PROSITE" id="PS01228">
    <property type="entry name" value="COF_1"/>
    <property type="match status" value="1"/>
</dbReference>
<dbReference type="InterPro" id="IPR000150">
    <property type="entry name" value="Cof"/>
</dbReference>
<sequence length="282" mass="31617">MIKAVFFDIDGTLVNKKAKALASTRKAIAEAQEKGIICGIATGRGPAHLSGQIDELKLDVFVTYNGQLVYTEGETIRSETFAEEVLSDLVSFSDRYKRQITFGSRRNFEGSSLMRFGQNKLAKKVAQFLPRHFPVGAAKKVLGYLRFYKTKTRYHELDILKEPIYQCVLLSPESETPRLRERFPECHFTRSNPYAVDIIPKGGSKIQGIQACIDYFGLSMNEVMAFGDSWNDIEMLKGVGVGVAMGNAQKDIKDIADYVTDSNENDGIYQAMKHFNVIEGEK</sequence>
<dbReference type="SFLD" id="SFLDG01140">
    <property type="entry name" value="C2.B:_Phosphomannomutase_and_P"/>
    <property type="match status" value="1"/>
</dbReference>
<dbReference type="Gene3D" id="3.40.50.1000">
    <property type="entry name" value="HAD superfamily/HAD-like"/>
    <property type="match status" value="1"/>
</dbReference>
<dbReference type="RefSeq" id="WP_069699398.1">
    <property type="nucleotide sequence ID" value="NZ_JAGGMA010000047.1"/>
</dbReference>
<dbReference type="NCBIfam" id="TIGR01484">
    <property type="entry name" value="HAD-SF-IIB"/>
    <property type="match status" value="1"/>
</dbReference>
<dbReference type="Gene3D" id="3.30.1240.10">
    <property type="match status" value="1"/>
</dbReference>
<dbReference type="InterPro" id="IPR023214">
    <property type="entry name" value="HAD_sf"/>
</dbReference>
<dbReference type="GO" id="GO:0016791">
    <property type="term" value="F:phosphatase activity"/>
    <property type="evidence" value="ECO:0007669"/>
    <property type="project" value="TreeGrafter"/>
</dbReference>
<evidence type="ECO:0000313" key="1">
    <source>
        <dbReference type="EMBL" id="OEH81644.1"/>
    </source>
</evidence>
<dbReference type="AlphaFoldDB" id="A0A1E5KUU5"/>
<dbReference type="PANTHER" id="PTHR10000:SF25">
    <property type="entry name" value="PHOSPHATASE YKRA-RELATED"/>
    <property type="match status" value="1"/>
</dbReference>
<comment type="caution">
    <text evidence="1">The sequence shown here is derived from an EMBL/GenBank/DDBJ whole genome shotgun (WGS) entry which is preliminary data.</text>
</comment>
<dbReference type="OrthoDB" id="9810101at2"/>
<reference evidence="1 2" key="1">
    <citation type="submission" date="2016-09" db="EMBL/GenBank/DDBJ databases">
        <authorList>
            <person name="Capua I."/>
            <person name="De Benedictis P."/>
            <person name="Joannis T."/>
            <person name="Lombin L.H."/>
            <person name="Cattoli G."/>
        </authorList>
    </citation>
    <scope>NUCLEOTIDE SEQUENCE [LARGE SCALE GENOMIC DNA]</scope>
    <source>
        <strain evidence="1 2">LMG 25899</strain>
    </source>
</reference>